<name>A0A4Y9XWD2_9APHY</name>
<feature type="compositionally biased region" description="Polar residues" evidence="1">
    <location>
        <begin position="81"/>
        <end position="91"/>
    </location>
</feature>
<gene>
    <name evidence="2" type="ORF">EVJ58_g9072</name>
</gene>
<protein>
    <submittedName>
        <fullName evidence="2">Uncharacterized protein</fullName>
    </submittedName>
</protein>
<dbReference type="EMBL" id="SEKV01000741">
    <property type="protein sequence ID" value="TFY54078.1"/>
    <property type="molecule type" value="Genomic_DNA"/>
</dbReference>
<feature type="compositionally biased region" description="Basic residues" evidence="1">
    <location>
        <begin position="196"/>
        <end position="215"/>
    </location>
</feature>
<evidence type="ECO:0000313" key="3">
    <source>
        <dbReference type="Proteomes" id="UP000298390"/>
    </source>
</evidence>
<sequence>MPFSFSFTLTVPGLTNPFSNPPDPEYASPQPILTNLDAGSDKQGLYRDTAPFNRRAPSPSLQPPLSRKRGWVPSAPEYSTPIASPTSTSGYLDTPAKYREMASAYNEDGVEEMVADLPPPKRRRTLAGSIVSTALSAALIGTAVGLTVYRLWRDRGKAPESLPPPPYEQGEWLPPKPDPSSAPVPVTQVTPPTPRSSRKSRHVAGRRTHRHRKVAPRAGPSSISSHTSTAARAPIPPEFNFGAPAPVEPEEGDVDDQMSWMGGRLAALIAEGQRALGKEVVVMSEAQEDEEDDGNEGWVEEDDGHSVVSSTRTSRRRWRASPPPYSASRRGSPFPSPSPRRTTFDLAPSYNGSPSMSIQSSPRRHGRDVSVEPDTSFASSSFVEDESQWQTRELREAMERARQRHRHDHV</sequence>
<reference evidence="2 3" key="1">
    <citation type="submission" date="2019-01" db="EMBL/GenBank/DDBJ databases">
        <title>Genome sequencing of the rare red list fungi Fomitopsis rosea.</title>
        <authorList>
            <person name="Buettner E."/>
            <person name="Kellner H."/>
        </authorList>
    </citation>
    <scope>NUCLEOTIDE SEQUENCE [LARGE SCALE GENOMIC DNA]</scope>
    <source>
        <strain evidence="2 3">DSM 105464</strain>
    </source>
</reference>
<feature type="compositionally biased region" description="Polar residues" evidence="1">
    <location>
        <begin position="221"/>
        <end position="230"/>
    </location>
</feature>
<proteinExistence type="predicted"/>
<organism evidence="2 3">
    <name type="scientific">Rhodofomes roseus</name>
    <dbReference type="NCBI Taxonomy" id="34475"/>
    <lineage>
        <taxon>Eukaryota</taxon>
        <taxon>Fungi</taxon>
        <taxon>Dikarya</taxon>
        <taxon>Basidiomycota</taxon>
        <taxon>Agaricomycotina</taxon>
        <taxon>Agaricomycetes</taxon>
        <taxon>Polyporales</taxon>
        <taxon>Rhodofomes</taxon>
    </lineage>
</organism>
<accession>A0A4Y9XWD2</accession>
<feature type="region of interest" description="Disordered" evidence="1">
    <location>
        <begin position="13"/>
        <end position="93"/>
    </location>
</feature>
<dbReference type="STRING" id="34475.A0A4Y9XWD2"/>
<dbReference type="Proteomes" id="UP000298390">
    <property type="component" value="Unassembled WGS sequence"/>
</dbReference>
<evidence type="ECO:0000256" key="1">
    <source>
        <dbReference type="SAM" id="MobiDB-lite"/>
    </source>
</evidence>
<feature type="compositionally biased region" description="Acidic residues" evidence="1">
    <location>
        <begin position="286"/>
        <end position="303"/>
    </location>
</feature>
<evidence type="ECO:0000313" key="2">
    <source>
        <dbReference type="EMBL" id="TFY54078.1"/>
    </source>
</evidence>
<feature type="compositionally biased region" description="Polar residues" evidence="1">
    <location>
        <begin position="350"/>
        <end position="361"/>
    </location>
</feature>
<feature type="region of interest" description="Disordered" evidence="1">
    <location>
        <begin position="285"/>
        <end position="410"/>
    </location>
</feature>
<feature type="region of interest" description="Disordered" evidence="1">
    <location>
        <begin position="159"/>
        <end position="257"/>
    </location>
</feature>
<comment type="caution">
    <text evidence="2">The sequence shown here is derived from an EMBL/GenBank/DDBJ whole genome shotgun (WGS) entry which is preliminary data.</text>
</comment>
<feature type="compositionally biased region" description="Basic and acidic residues" evidence="1">
    <location>
        <begin position="392"/>
        <end position="401"/>
    </location>
</feature>
<dbReference type="AlphaFoldDB" id="A0A4Y9XWD2"/>